<keyword evidence="1" id="KW-0812">Transmembrane</keyword>
<dbReference type="Gene3D" id="3.30.700.10">
    <property type="entry name" value="Glycoprotein, Type 4 Pilin"/>
    <property type="match status" value="1"/>
</dbReference>
<reference evidence="2 3" key="1">
    <citation type="submission" date="2017-06" db="EMBL/GenBank/DDBJ databases">
        <title>Genome sequencing of cyanobaciteial culture collection at National Institute for Environmental Studies (NIES).</title>
        <authorList>
            <person name="Hirose Y."/>
            <person name="Shimura Y."/>
            <person name="Fujisawa T."/>
            <person name="Nakamura Y."/>
            <person name="Kawachi M."/>
        </authorList>
    </citation>
    <scope>NUCLEOTIDE SEQUENCE [LARGE SCALE GENOMIC DNA]</scope>
    <source>
        <strain evidence="2 3">NIES-2135</strain>
    </source>
</reference>
<dbReference type="AlphaFoldDB" id="A0A1Z4JDL0"/>
<name>A0A1Z4JDL0_LEPBY</name>
<dbReference type="Proteomes" id="UP000217895">
    <property type="component" value="Chromosome"/>
</dbReference>
<dbReference type="InterPro" id="IPR045584">
    <property type="entry name" value="Pilin-like"/>
</dbReference>
<gene>
    <name evidence="2" type="ORF">NIES2135_17030</name>
</gene>
<dbReference type="NCBIfam" id="TIGR02532">
    <property type="entry name" value="IV_pilin_GFxxxE"/>
    <property type="match status" value="1"/>
</dbReference>
<dbReference type="EMBL" id="AP018203">
    <property type="protein sequence ID" value="BAY54885.1"/>
    <property type="molecule type" value="Genomic_DNA"/>
</dbReference>
<protein>
    <submittedName>
        <fullName evidence="2">Prokaryotic N-terminal methylation motif domain protein</fullName>
    </submittedName>
</protein>
<keyword evidence="1" id="KW-1133">Transmembrane helix</keyword>
<keyword evidence="3" id="KW-1185">Reference proteome</keyword>
<dbReference type="InterPro" id="IPR012902">
    <property type="entry name" value="N_methyl_site"/>
</dbReference>
<evidence type="ECO:0000256" key="1">
    <source>
        <dbReference type="SAM" id="Phobius"/>
    </source>
</evidence>
<evidence type="ECO:0000313" key="3">
    <source>
        <dbReference type="Proteomes" id="UP000217895"/>
    </source>
</evidence>
<dbReference type="Pfam" id="PF07963">
    <property type="entry name" value="N_methyl"/>
    <property type="match status" value="1"/>
</dbReference>
<proteinExistence type="predicted"/>
<evidence type="ECO:0000313" key="2">
    <source>
        <dbReference type="EMBL" id="BAY54885.1"/>
    </source>
</evidence>
<accession>A0A1Z4JDL0</accession>
<keyword evidence="1" id="KW-0472">Membrane</keyword>
<dbReference type="PROSITE" id="PS00409">
    <property type="entry name" value="PROKAR_NTER_METHYL"/>
    <property type="match status" value="1"/>
</dbReference>
<dbReference type="SUPFAM" id="SSF54523">
    <property type="entry name" value="Pili subunits"/>
    <property type="match status" value="1"/>
</dbReference>
<feature type="transmembrane region" description="Helical" evidence="1">
    <location>
        <begin position="12"/>
        <end position="39"/>
    </location>
</feature>
<organism evidence="2 3">
    <name type="scientific">Leptolyngbya boryana NIES-2135</name>
    <dbReference type="NCBI Taxonomy" id="1973484"/>
    <lineage>
        <taxon>Bacteria</taxon>
        <taxon>Bacillati</taxon>
        <taxon>Cyanobacteriota</taxon>
        <taxon>Cyanophyceae</taxon>
        <taxon>Leptolyngbyales</taxon>
        <taxon>Leptolyngbyaceae</taxon>
        <taxon>Leptolyngbya group</taxon>
        <taxon>Leptolyngbya</taxon>
    </lineage>
</organism>
<sequence length="180" mass="19762">MKSRNKISRHGFTLLEAVIVLVIAGILAVIGAPALLAWLSNQQLTSAQSQVESVFRQAQSTAKQKHIDYQISFKRQDYPVEWAIHPANSSPMAQTWQTLNHGVKLSLADADTTLIKDGNVYKMVFNHRGELSAANGRLGGRVTLLPISGGSRKRCVFVSNLLGTTRLGENRPNRQGNPCE</sequence>